<evidence type="ECO:0000313" key="1">
    <source>
        <dbReference type="EMBL" id="HFK96352.1"/>
    </source>
</evidence>
<reference evidence="1" key="1">
    <citation type="journal article" date="2020" name="mSystems">
        <title>Genome- and Community-Level Interaction Insights into Carbon Utilization and Element Cycling Functions of Hydrothermarchaeota in Hydrothermal Sediment.</title>
        <authorList>
            <person name="Zhou Z."/>
            <person name="Liu Y."/>
            <person name="Xu W."/>
            <person name="Pan J."/>
            <person name="Luo Z.H."/>
            <person name="Li M."/>
        </authorList>
    </citation>
    <scope>NUCLEOTIDE SEQUENCE [LARGE SCALE GENOMIC DNA]</scope>
    <source>
        <strain evidence="1">SpSt-456</strain>
    </source>
</reference>
<gene>
    <name evidence="1" type="ORF">ENS06_03380</name>
</gene>
<accession>A0A832E9M0</accession>
<proteinExistence type="predicted"/>
<dbReference type="AlphaFoldDB" id="A0A832E9M0"/>
<organism evidence="1">
    <name type="scientific">Desulfacinum infernum</name>
    <dbReference type="NCBI Taxonomy" id="35837"/>
    <lineage>
        <taxon>Bacteria</taxon>
        <taxon>Pseudomonadati</taxon>
        <taxon>Thermodesulfobacteriota</taxon>
        <taxon>Syntrophobacteria</taxon>
        <taxon>Syntrophobacterales</taxon>
        <taxon>Syntrophobacteraceae</taxon>
        <taxon>Desulfacinum</taxon>
    </lineage>
</organism>
<dbReference type="SUPFAM" id="SSF52980">
    <property type="entry name" value="Restriction endonuclease-like"/>
    <property type="match status" value="1"/>
</dbReference>
<protein>
    <submittedName>
        <fullName evidence="1">Uncharacterized protein</fullName>
    </submittedName>
</protein>
<dbReference type="EMBL" id="DSTK01000012">
    <property type="protein sequence ID" value="HFK96352.1"/>
    <property type="molecule type" value="Genomic_DNA"/>
</dbReference>
<name>A0A832E9M0_9BACT</name>
<dbReference type="InterPro" id="IPR011335">
    <property type="entry name" value="Restrct_endonuc-II-like"/>
</dbReference>
<comment type="caution">
    <text evidence="1">The sequence shown here is derived from an EMBL/GenBank/DDBJ whole genome shotgun (WGS) entry which is preliminary data.</text>
</comment>
<sequence>MGEKEWEAIRQLSERLDRLQQELRALKASHGAWVHPVESALSQRGLPVASHGETTHVMLPPEAPQWAADRLYELLRRYSFRLFVRDLIHSSGASSLESLSRYCSLKTVRSYLKELERIGVVALDTQGRWRWVRGPVPSFGPTLEWYVYQIFQREFLAPAIFNVRLDRTRHGGDYDVIALVNHRLVVVEVKSSPPRGVEMPAVKAFLNRLGEVQPDVAVFLVDTELRMRDKIALLFQEALAESGEEGAEVRRLVHELFHVNHRLYLMNSRRGIYSNMRVCLRDAFRWHPMPGRFPGHEENRHASGL</sequence>